<dbReference type="Proteomes" id="UP001161390">
    <property type="component" value="Unassembled WGS sequence"/>
</dbReference>
<dbReference type="SUPFAM" id="SSF51735">
    <property type="entry name" value="NAD(P)-binding Rossmann-fold domains"/>
    <property type="match status" value="1"/>
</dbReference>
<dbReference type="Gene3D" id="3.40.50.720">
    <property type="entry name" value="NAD(P)-binding Rossmann-like Domain"/>
    <property type="match status" value="1"/>
</dbReference>
<dbReference type="Pfam" id="PF16363">
    <property type="entry name" value="GDP_Man_Dehyd"/>
    <property type="match status" value="1"/>
</dbReference>
<dbReference type="NCBIfam" id="NF007956">
    <property type="entry name" value="PRK10675.1"/>
    <property type="match status" value="1"/>
</dbReference>
<keyword evidence="7 9" id="KW-0520">NAD</keyword>
<evidence type="ECO:0000256" key="7">
    <source>
        <dbReference type="ARBA" id="ARBA00023027"/>
    </source>
</evidence>
<dbReference type="PANTHER" id="PTHR43725">
    <property type="entry name" value="UDP-GLUCOSE 4-EPIMERASE"/>
    <property type="match status" value="1"/>
</dbReference>
<comment type="pathway">
    <text evidence="3 9">Carbohydrate metabolism; galactose metabolism.</text>
</comment>
<evidence type="ECO:0000256" key="8">
    <source>
        <dbReference type="ARBA" id="ARBA00023235"/>
    </source>
</evidence>
<accession>A0ABQ5V0D2</accession>
<evidence type="ECO:0000313" key="12">
    <source>
        <dbReference type="Proteomes" id="UP001161390"/>
    </source>
</evidence>
<dbReference type="NCBIfam" id="TIGR01179">
    <property type="entry name" value="galE"/>
    <property type="match status" value="1"/>
</dbReference>
<keyword evidence="9" id="KW-0119">Carbohydrate metabolism</keyword>
<evidence type="ECO:0000313" key="11">
    <source>
        <dbReference type="EMBL" id="GLQ20532.1"/>
    </source>
</evidence>
<gene>
    <name evidence="11" type="primary">galE</name>
    <name evidence="11" type="ORF">GCM10007854_14870</name>
</gene>
<keyword evidence="12" id="KW-1185">Reference proteome</keyword>
<name>A0ABQ5V0D2_9PROT</name>
<comment type="similarity">
    <text evidence="4 9">Belongs to the NAD(P)-dependent epimerase/dehydratase family.</text>
</comment>
<evidence type="ECO:0000256" key="3">
    <source>
        <dbReference type="ARBA" id="ARBA00004947"/>
    </source>
</evidence>
<keyword evidence="8 9" id="KW-0413">Isomerase</keyword>
<feature type="domain" description="NAD(P)-binding" evidence="10">
    <location>
        <begin position="4"/>
        <end position="323"/>
    </location>
</feature>
<dbReference type="InterPro" id="IPR016040">
    <property type="entry name" value="NAD(P)-bd_dom"/>
</dbReference>
<evidence type="ECO:0000256" key="1">
    <source>
        <dbReference type="ARBA" id="ARBA00000083"/>
    </source>
</evidence>
<evidence type="ECO:0000256" key="6">
    <source>
        <dbReference type="ARBA" id="ARBA00018569"/>
    </source>
</evidence>
<protein>
    <recommendedName>
        <fullName evidence="6 9">UDP-glucose 4-epimerase</fullName>
        <ecNumber evidence="5 9">5.1.3.2</ecNumber>
    </recommendedName>
</protein>
<evidence type="ECO:0000256" key="4">
    <source>
        <dbReference type="ARBA" id="ARBA00007637"/>
    </source>
</evidence>
<dbReference type="EC" id="5.1.3.2" evidence="5 9"/>
<sequence>MSILVTGGAGYIGSHTAVALIESGHDVVVIDNYSNSSPDVIARVEALTGATIPAYTADIADRQTVTRILKDHDCDTVMHFAGLKAVGDSVAQPLDYYRENVAGALSLFEAMQAAQVRRCVFSSSATVYGAPQFLPFTEDHPLAPASPYGWSKLMIEQILRDLAISDPDWRIAVLRYFNPCGAHPSGQIGENPIGRPNNLMPFIAQVAVGRRPHLDVMGDDYDTSDGTGVRDYIHVVDLARGHVAALDLIERETGWNAVNLGTGAGYSVMDMLRAFEKAVGHPIAHKIGPRRPGDVAAYWADTQTAEARLGWRAELGVERMCEDHWRWQQSLIASQAEPSHPVGGGL</sequence>
<dbReference type="InterPro" id="IPR036291">
    <property type="entry name" value="NAD(P)-bd_dom_sf"/>
</dbReference>
<dbReference type="Gene3D" id="3.90.25.10">
    <property type="entry name" value="UDP-galactose 4-epimerase, domain 1"/>
    <property type="match status" value="1"/>
</dbReference>
<dbReference type="PANTHER" id="PTHR43725:SF47">
    <property type="entry name" value="UDP-GLUCOSE 4-EPIMERASE"/>
    <property type="match status" value="1"/>
</dbReference>
<evidence type="ECO:0000256" key="9">
    <source>
        <dbReference type="RuleBase" id="RU366046"/>
    </source>
</evidence>
<comment type="catalytic activity">
    <reaction evidence="1 9">
        <text>UDP-alpha-D-glucose = UDP-alpha-D-galactose</text>
        <dbReference type="Rhea" id="RHEA:22168"/>
        <dbReference type="ChEBI" id="CHEBI:58885"/>
        <dbReference type="ChEBI" id="CHEBI:66914"/>
        <dbReference type="EC" id="5.1.3.2"/>
    </reaction>
</comment>
<comment type="caution">
    <text evidence="11">The sequence shown here is derived from an EMBL/GenBank/DDBJ whole genome shotgun (WGS) entry which is preliminary data.</text>
</comment>
<comment type="subunit">
    <text evidence="9">Homodimer.</text>
</comment>
<evidence type="ECO:0000256" key="2">
    <source>
        <dbReference type="ARBA" id="ARBA00001911"/>
    </source>
</evidence>
<evidence type="ECO:0000259" key="10">
    <source>
        <dbReference type="Pfam" id="PF16363"/>
    </source>
</evidence>
<dbReference type="InterPro" id="IPR005886">
    <property type="entry name" value="UDP_G4E"/>
</dbReference>
<organism evidence="11 12">
    <name type="scientific">Algimonas porphyrae</name>
    <dbReference type="NCBI Taxonomy" id="1128113"/>
    <lineage>
        <taxon>Bacteria</taxon>
        <taxon>Pseudomonadati</taxon>
        <taxon>Pseudomonadota</taxon>
        <taxon>Alphaproteobacteria</taxon>
        <taxon>Maricaulales</taxon>
        <taxon>Robiginitomaculaceae</taxon>
        <taxon>Algimonas</taxon>
    </lineage>
</organism>
<evidence type="ECO:0000256" key="5">
    <source>
        <dbReference type="ARBA" id="ARBA00013189"/>
    </source>
</evidence>
<comment type="cofactor">
    <cofactor evidence="2 9">
        <name>NAD(+)</name>
        <dbReference type="ChEBI" id="CHEBI:57540"/>
    </cofactor>
</comment>
<dbReference type="EMBL" id="BSNJ01000003">
    <property type="protein sequence ID" value="GLQ20532.1"/>
    <property type="molecule type" value="Genomic_DNA"/>
</dbReference>
<reference evidence="11" key="2">
    <citation type="submission" date="2023-01" db="EMBL/GenBank/DDBJ databases">
        <title>Draft genome sequence of Algimonas porphyrae strain NBRC 108216.</title>
        <authorList>
            <person name="Sun Q."/>
            <person name="Mori K."/>
        </authorList>
    </citation>
    <scope>NUCLEOTIDE SEQUENCE</scope>
    <source>
        <strain evidence="11">NBRC 108216</strain>
    </source>
</reference>
<dbReference type="CDD" id="cd05247">
    <property type="entry name" value="UDP_G4E_1_SDR_e"/>
    <property type="match status" value="1"/>
</dbReference>
<dbReference type="RefSeq" id="WP_284371229.1">
    <property type="nucleotide sequence ID" value="NZ_BSNJ01000003.1"/>
</dbReference>
<proteinExistence type="inferred from homology"/>
<reference evidence="11" key="1">
    <citation type="journal article" date="2014" name="Int. J. Syst. Evol. Microbiol.">
        <title>Complete genome of a new Firmicutes species belonging to the dominant human colonic microbiota ('Ruminococcus bicirculans') reveals two chromosomes and a selective capacity to utilize plant glucans.</title>
        <authorList>
            <consortium name="NISC Comparative Sequencing Program"/>
            <person name="Wegmann U."/>
            <person name="Louis P."/>
            <person name="Goesmann A."/>
            <person name="Henrissat B."/>
            <person name="Duncan S.H."/>
            <person name="Flint H.J."/>
        </authorList>
    </citation>
    <scope>NUCLEOTIDE SEQUENCE</scope>
    <source>
        <strain evidence="11">NBRC 108216</strain>
    </source>
</reference>